<evidence type="ECO:0000313" key="2">
    <source>
        <dbReference type="EMBL" id="CAI3976595.1"/>
    </source>
</evidence>
<dbReference type="Proteomes" id="UP001152797">
    <property type="component" value="Unassembled WGS sequence"/>
</dbReference>
<keyword evidence="4" id="KW-0808">Transferase</keyword>
<dbReference type="GO" id="GO:0005524">
    <property type="term" value="F:ATP binding"/>
    <property type="evidence" value="ECO:0007669"/>
    <property type="project" value="InterPro"/>
</dbReference>
<dbReference type="PANTHER" id="PTHR44167:SF18">
    <property type="entry name" value="PROTEIN KINASE DOMAIN-CONTAINING PROTEIN"/>
    <property type="match status" value="1"/>
</dbReference>
<dbReference type="EMBL" id="CAMXCT030000280">
    <property type="protein sequence ID" value="CAL4763907.1"/>
    <property type="molecule type" value="Genomic_DNA"/>
</dbReference>
<evidence type="ECO:0000313" key="5">
    <source>
        <dbReference type="Proteomes" id="UP001152797"/>
    </source>
</evidence>
<dbReference type="Pfam" id="PF00069">
    <property type="entry name" value="Pkinase"/>
    <property type="match status" value="1"/>
</dbReference>
<comment type="caution">
    <text evidence="2">The sequence shown here is derived from an EMBL/GenBank/DDBJ whole genome shotgun (WGS) entry which is preliminary data.</text>
</comment>
<name>A0A9P1FJ95_9DINO</name>
<reference evidence="2" key="1">
    <citation type="submission" date="2022-10" db="EMBL/GenBank/DDBJ databases">
        <authorList>
            <person name="Chen Y."/>
            <person name="Dougan E. K."/>
            <person name="Chan C."/>
            <person name="Rhodes N."/>
            <person name="Thang M."/>
        </authorList>
    </citation>
    <scope>NUCLEOTIDE SEQUENCE</scope>
</reference>
<keyword evidence="4" id="KW-0418">Kinase</keyword>
<dbReference type="Gene3D" id="2.30.29.30">
    <property type="entry name" value="Pleckstrin-homology domain (PH domain)/Phosphotyrosine-binding domain (PTB)"/>
    <property type="match status" value="1"/>
</dbReference>
<dbReference type="AlphaFoldDB" id="A0A9P1FJ95"/>
<evidence type="ECO:0000313" key="3">
    <source>
        <dbReference type="EMBL" id="CAL1129970.1"/>
    </source>
</evidence>
<dbReference type="EMBL" id="CAMXCT010000280">
    <property type="protein sequence ID" value="CAI3976595.1"/>
    <property type="molecule type" value="Genomic_DNA"/>
</dbReference>
<dbReference type="Gene3D" id="3.30.200.20">
    <property type="entry name" value="Phosphorylase Kinase, domain 1"/>
    <property type="match status" value="1"/>
</dbReference>
<dbReference type="SMART" id="SM00220">
    <property type="entry name" value="S_TKc"/>
    <property type="match status" value="1"/>
</dbReference>
<organism evidence="2">
    <name type="scientific">Cladocopium goreaui</name>
    <dbReference type="NCBI Taxonomy" id="2562237"/>
    <lineage>
        <taxon>Eukaryota</taxon>
        <taxon>Sar</taxon>
        <taxon>Alveolata</taxon>
        <taxon>Dinophyceae</taxon>
        <taxon>Suessiales</taxon>
        <taxon>Symbiodiniaceae</taxon>
        <taxon>Cladocopium</taxon>
    </lineage>
</organism>
<dbReference type="PROSITE" id="PS00108">
    <property type="entry name" value="PROTEIN_KINASE_ST"/>
    <property type="match status" value="1"/>
</dbReference>
<dbReference type="InterPro" id="IPR000719">
    <property type="entry name" value="Prot_kinase_dom"/>
</dbReference>
<dbReference type="GO" id="GO:0005737">
    <property type="term" value="C:cytoplasm"/>
    <property type="evidence" value="ECO:0007669"/>
    <property type="project" value="TreeGrafter"/>
</dbReference>
<dbReference type="InterPro" id="IPR011009">
    <property type="entry name" value="Kinase-like_dom_sf"/>
</dbReference>
<dbReference type="GO" id="GO:0005634">
    <property type="term" value="C:nucleus"/>
    <property type="evidence" value="ECO:0007669"/>
    <property type="project" value="TreeGrafter"/>
</dbReference>
<dbReference type="GO" id="GO:0044773">
    <property type="term" value="P:mitotic DNA damage checkpoint signaling"/>
    <property type="evidence" value="ECO:0007669"/>
    <property type="project" value="TreeGrafter"/>
</dbReference>
<reference evidence="3" key="2">
    <citation type="submission" date="2024-04" db="EMBL/GenBank/DDBJ databases">
        <authorList>
            <person name="Chen Y."/>
            <person name="Shah S."/>
            <person name="Dougan E. K."/>
            <person name="Thang M."/>
            <person name="Chan C."/>
        </authorList>
    </citation>
    <scope>NUCLEOTIDE SEQUENCE [LARGE SCALE GENOMIC DNA]</scope>
</reference>
<dbReference type="OrthoDB" id="4062651at2759"/>
<dbReference type="InterPro" id="IPR008271">
    <property type="entry name" value="Ser/Thr_kinase_AS"/>
</dbReference>
<dbReference type="CDD" id="cd00180">
    <property type="entry name" value="PKc"/>
    <property type="match status" value="1"/>
</dbReference>
<evidence type="ECO:0000259" key="1">
    <source>
        <dbReference type="PROSITE" id="PS50011"/>
    </source>
</evidence>
<accession>A0A9P1FJ95</accession>
<gene>
    <name evidence="2" type="ORF">C1SCF055_LOCUS4804</name>
</gene>
<dbReference type="PANTHER" id="PTHR44167">
    <property type="entry name" value="OVARIAN-SPECIFIC SERINE/THREONINE-PROTEIN KINASE LOK-RELATED"/>
    <property type="match status" value="1"/>
</dbReference>
<dbReference type="GO" id="GO:0004674">
    <property type="term" value="F:protein serine/threonine kinase activity"/>
    <property type="evidence" value="ECO:0007669"/>
    <property type="project" value="TreeGrafter"/>
</dbReference>
<protein>
    <submittedName>
        <fullName evidence="4">Phosphorylase b kinase gamma catalytic chain, liver/testis isoform (PHK-gamma-LT) (PHK-gamma-T) (Phosphorylase kinase subunit gamma-2)</fullName>
    </submittedName>
</protein>
<dbReference type="InterPro" id="IPR011993">
    <property type="entry name" value="PH-like_dom_sf"/>
</dbReference>
<dbReference type="EMBL" id="CAMXCT020000280">
    <property type="protein sequence ID" value="CAL1129970.1"/>
    <property type="molecule type" value="Genomic_DNA"/>
</dbReference>
<evidence type="ECO:0000313" key="4">
    <source>
        <dbReference type="EMBL" id="CAL4763907.1"/>
    </source>
</evidence>
<dbReference type="PROSITE" id="PS50011">
    <property type="entry name" value="PROTEIN_KINASE_DOM"/>
    <property type="match status" value="1"/>
</dbReference>
<proteinExistence type="predicted"/>
<dbReference type="Gene3D" id="1.10.510.10">
    <property type="entry name" value="Transferase(Phosphotransferase) domain 1"/>
    <property type="match status" value="1"/>
</dbReference>
<dbReference type="SUPFAM" id="SSF56112">
    <property type="entry name" value="Protein kinase-like (PK-like)"/>
    <property type="match status" value="1"/>
</dbReference>
<keyword evidence="5" id="KW-1185">Reference proteome</keyword>
<sequence length="623" mass="70490">MGKYKMSTSKQDLMGEGTSSICRKGVCLETGQEVAIKVYKAPKDPNKGEDVRLQKFRRQISVLNMLQEPFGPVKDERLWHPQLASTKPSKLFMTLLDYSKDDSGTPAPDPQDGVMYVVTELAQYSLKDYLSLRRDQDKGLSRGAVKNISKAIILVVAGLHAKGLVHLDLKPENLMMFNGRLKLIDVDGCVPAGSEISIQDSSISFSPCYCAPEWARFLIEESESKITVNPHLDVWSVGMTVCELATLDAVLKPMYANFLRNGHSHKEAGFLFMDWLGSISKAPLPKSIERFDDGFHKMLVGSLLVCDHTHRKTLAQCLSDPYLESDSQRASTVDQTTSEAPPLPVNEKVDRTTRNRIEDTSSKAPQFKGTLWKLNNDGNAQEPAHWLKRDMWVAFNGSLCYFSIKENKRLVLVDGSRLTGAKVTKISAARDNAFRLDCAAHDEHEKDINICFSAESPDEYTKWTGLLMHTANMDGAIQTMRLGRDVAADIKEFRLSVKNRRMKVGADKKHQFAPIFRAKLWKVKAEGDRRKAEDWFEREMWVAKNGSLVYWSKKEDRELVYYTHEDIHKATFTLIANEDSYIPWAFQVNLPPSGEVQFAPGEFAAETEAMRDCWIEEFRKIQG</sequence>
<feature type="domain" description="Protein kinase" evidence="1">
    <location>
        <begin position="8"/>
        <end position="323"/>
    </location>
</feature>
<dbReference type="SUPFAM" id="SSF50729">
    <property type="entry name" value="PH domain-like"/>
    <property type="match status" value="1"/>
</dbReference>